<dbReference type="Proteomes" id="UP000728647">
    <property type="component" value="Unassembled WGS sequence"/>
</dbReference>
<evidence type="ECO:0000313" key="3">
    <source>
        <dbReference type="Proteomes" id="UP000728647"/>
    </source>
</evidence>
<dbReference type="EMBL" id="JABURA010000001">
    <property type="protein sequence ID" value="NUB90674.1"/>
    <property type="molecule type" value="Genomic_DNA"/>
</dbReference>
<protein>
    <submittedName>
        <fullName evidence="1">NUDIX domain-containing protein</fullName>
    </submittedName>
</protein>
<dbReference type="OrthoDB" id="195398at2157"/>
<dbReference type="Proteomes" id="UP001016761">
    <property type="component" value="Unassembled WGS sequence"/>
</dbReference>
<dbReference type="Gene3D" id="3.90.79.10">
    <property type="entry name" value="Nucleoside Triphosphate Pyrophosphohydrolase"/>
    <property type="match status" value="1"/>
</dbReference>
<reference evidence="1 4" key="1">
    <citation type="submission" date="2020-06" db="EMBL/GenBank/DDBJ databases">
        <title>Haloterrigena sp. nov., an extremely halophilic archaeon isolated from a saline sediment.</title>
        <authorList>
            <person name="Liu B.-B."/>
        </authorList>
    </citation>
    <scope>NUCLEOTIDE SEQUENCE</scope>
    <source>
        <strain evidence="1">SYSU A121-1</strain>
        <strain evidence="2 4">SYSU A558-1</strain>
    </source>
</reference>
<evidence type="ECO:0000313" key="4">
    <source>
        <dbReference type="Proteomes" id="UP001016761"/>
    </source>
</evidence>
<evidence type="ECO:0000313" key="1">
    <source>
        <dbReference type="EMBL" id="NUB90674.1"/>
    </source>
</evidence>
<dbReference type="RefSeq" id="WP_174681338.1">
    <property type="nucleotide sequence ID" value="NZ_JABUQZ010000001.1"/>
</dbReference>
<dbReference type="InterPro" id="IPR015797">
    <property type="entry name" value="NUDIX_hydrolase-like_dom_sf"/>
</dbReference>
<comment type="caution">
    <text evidence="1">The sequence shown here is derived from an EMBL/GenBank/DDBJ whole genome shotgun (WGS) entry which is preliminary data.</text>
</comment>
<gene>
    <name evidence="1" type="ORF">HT576_06530</name>
    <name evidence="2" type="ORF">HTZ84_14485</name>
</gene>
<accession>A0A8J8KH13</accession>
<name>A0A8J8KH13_9EURY</name>
<evidence type="ECO:0000313" key="2">
    <source>
        <dbReference type="EMBL" id="NUC73508.1"/>
    </source>
</evidence>
<dbReference type="SUPFAM" id="SSF55811">
    <property type="entry name" value="Nudix"/>
    <property type="match status" value="1"/>
</dbReference>
<keyword evidence="4" id="KW-1185">Reference proteome</keyword>
<dbReference type="AlphaFoldDB" id="A0A8J8KH13"/>
<dbReference type="EMBL" id="JABUQZ010000001">
    <property type="protein sequence ID" value="NUC73508.1"/>
    <property type="molecule type" value="Genomic_DNA"/>
</dbReference>
<organism evidence="1 3">
    <name type="scientific">Haloterrigena gelatinilytica</name>
    <dbReference type="NCBI Taxonomy" id="2741724"/>
    <lineage>
        <taxon>Archaea</taxon>
        <taxon>Methanobacteriati</taxon>
        <taxon>Methanobacteriota</taxon>
        <taxon>Stenosarchaea group</taxon>
        <taxon>Halobacteria</taxon>
        <taxon>Halobacteriales</taxon>
        <taxon>Natrialbaceae</taxon>
        <taxon>Haloterrigena</taxon>
    </lineage>
</organism>
<sequence length="171" mass="18503">MSPTLEPEPLCERDDVDVQTETRTLTRTEFETARDVANHLTLGVANDAGEVLLVADGVRGWTLPGAPVGPDEDWDAVARRALESLTGVDVGIAEPVRVRRVEFERDGDADRQRTTYDVLARTASVPGRPVADEPTVAGEDVTDLVWLDRVPEDASGAIATDIEAVLERSAE</sequence>
<proteinExistence type="predicted"/>